<evidence type="ECO:0008006" key="5">
    <source>
        <dbReference type="Google" id="ProtNLM"/>
    </source>
</evidence>
<evidence type="ECO:0000256" key="2">
    <source>
        <dbReference type="SAM" id="SignalP"/>
    </source>
</evidence>
<feature type="region of interest" description="Disordered" evidence="1">
    <location>
        <begin position="53"/>
        <end position="75"/>
    </location>
</feature>
<feature type="signal peptide" evidence="2">
    <location>
        <begin position="1"/>
        <end position="27"/>
    </location>
</feature>
<gene>
    <name evidence="3" type="ORF">ACNJC6_03344</name>
</gene>
<dbReference type="AlphaFoldDB" id="A0A1R7QHH5"/>
<keyword evidence="2" id="KW-0732">Signal</keyword>
<evidence type="ECO:0000313" key="4">
    <source>
        <dbReference type="Proteomes" id="UP000196240"/>
    </source>
</evidence>
<reference evidence="3 4" key="1">
    <citation type="submission" date="2017-02" db="EMBL/GenBank/DDBJ databases">
        <authorList>
            <person name="Peterson S.W."/>
        </authorList>
    </citation>
    <scope>NUCLEOTIDE SEQUENCE [LARGE SCALE GENOMIC DNA]</scope>
    <source>
        <strain evidence="3">C6</strain>
    </source>
</reference>
<name>A0A1R7QHH5_ACIJO</name>
<accession>A0A1R7QHH5</accession>
<organism evidence="3 4">
    <name type="scientific">Acinetobacter johnsonii</name>
    <dbReference type="NCBI Taxonomy" id="40214"/>
    <lineage>
        <taxon>Bacteria</taxon>
        <taxon>Pseudomonadati</taxon>
        <taxon>Pseudomonadota</taxon>
        <taxon>Gammaproteobacteria</taxon>
        <taxon>Moraxellales</taxon>
        <taxon>Moraxellaceae</taxon>
        <taxon>Acinetobacter</taxon>
    </lineage>
</organism>
<dbReference type="Proteomes" id="UP000196240">
    <property type="component" value="Unassembled WGS sequence"/>
</dbReference>
<dbReference type="RefSeq" id="WP_087014816.1">
    <property type="nucleotide sequence ID" value="NZ_FUUY01000017.1"/>
</dbReference>
<feature type="compositionally biased region" description="Polar residues" evidence="1">
    <location>
        <begin position="64"/>
        <end position="75"/>
    </location>
</feature>
<dbReference type="EMBL" id="FUUY01000017">
    <property type="protein sequence ID" value="SJX23667.1"/>
    <property type="molecule type" value="Genomic_DNA"/>
</dbReference>
<proteinExistence type="predicted"/>
<evidence type="ECO:0000256" key="1">
    <source>
        <dbReference type="SAM" id="MobiDB-lite"/>
    </source>
</evidence>
<sequence precursor="true">MRSLLKTHSWFVLLITLVMGWSGIAQASAAPMHQMMQLSMQAATSEQSSAYATGMQSMPDCHQTKPSSPVSGHQMHMTQSDMTAKSNCHASDMLQNKQVQCQECAQYHCQTMLTLLDVEPLAFVQLEAALVQSSPDFHYQAQHLVGYWQEILRPPKA</sequence>
<protein>
    <recommendedName>
        <fullName evidence="5">DUF2946 domain-containing protein</fullName>
    </recommendedName>
</protein>
<evidence type="ECO:0000313" key="3">
    <source>
        <dbReference type="EMBL" id="SJX23667.1"/>
    </source>
</evidence>
<feature type="chain" id="PRO_5012300487" description="DUF2946 domain-containing protein" evidence="2">
    <location>
        <begin position="28"/>
        <end position="157"/>
    </location>
</feature>